<gene>
    <name evidence="1" type="ORF">Glove_421g89</name>
</gene>
<keyword evidence="2" id="KW-1185">Reference proteome</keyword>
<dbReference type="EMBL" id="PQFF01000373">
    <property type="protein sequence ID" value="RHZ54921.1"/>
    <property type="molecule type" value="Genomic_DNA"/>
</dbReference>
<evidence type="ECO:0000313" key="1">
    <source>
        <dbReference type="EMBL" id="RHZ54921.1"/>
    </source>
</evidence>
<name>A0A397GV73_9GLOM</name>
<comment type="caution">
    <text evidence="1">The sequence shown here is derived from an EMBL/GenBank/DDBJ whole genome shotgun (WGS) entry which is preliminary data.</text>
</comment>
<accession>A0A397GV73</accession>
<proteinExistence type="predicted"/>
<sequence length="250" mass="28882">MFIFYEACLPSNQLVPNPYFFDADDFTSLEESALVSLLKRNDLQIDEVKIWDYVIKWRIAQTSTLPTNIDDWTKENFLTLKITLQQCLPHICYFHLSAPERPVKSTILLPRSVLVTELPPREEPREPTIISEEHAHIHTLTNIPYNFELILCTLNGFAPQTFWNICHGHACTVVLVKVKGTDEIIGGYNPLTWDKNTDGGTAFFFDFWMYSDKSNFTLDNYCYCNSHCYGYAKPIKSSSSEYFSIINYEG</sequence>
<reference evidence="1 2" key="1">
    <citation type="submission" date="2018-08" db="EMBL/GenBank/DDBJ databases">
        <title>Genome and evolution of the arbuscular mycorrhizal fungus Diversispora epigaea (formerly Glomus versiforme) and its bacterial endosymbionts.</title>
        <authorList>
            <person name="Sun X."/>
            <person name="Fei Z."/>
            <person name="Harrison M."/>
        </authorList>
    </citation>
    <scope>NUCLEOTIDE SEQUENCE [LARGE SCALE GENOMIC DNA]</scope>
    <source>
        <strain evidence="1 2">IT104</strain>
    </source>
</reference>
<evidence type="ECO:0008006" key="3">
    <source>
        <dbReference type="Google" id="ProtNLM"/>
    </source>
</evidence>
<organism evidence="1 2">
    <name type="scientific">Diversispora epigaea</name>
    <dbReference type="NCBI Taxonomy" id="1348612"/>
    <lineage>
        <taxon>Eukaryota</taxon>
        <taxon>Fungi</taxon>
        <taxon>Fungi incertae sedis</taxon>
        <taxon>Mucoromycota</taxon>
        <taxon>Glomeromycotina</taxon>
        <taxon>Glomeromycetes</taxon>
        <taxon>Diversisporales</taxon>
        <taxon>Diversisporaceae</taxon>
        <taxon>Diversispora</taxon>
    </lineage>
</organism>
<protein>
    <recommendedName>
        <fullName evidence="3">TLDc domain-containing protein</fullName>
    </recommendedName>
</protein>
<dbReference type="AlphaFoldDB" id="A0A397GV73"/>
<dbReference type="Proteomes" id="UP000266861">
    <property type="component" value="Unassembled WGS sequence"/>
</dbReference>
<evidence type="ECO:0000313" key="2">
    <source>
        <dbReference type="Proteomes" id="UP000266861"/>
    </source>
</evidence>